<keyword evidence="3" id="KW-1185">Reference proteome</keyword>
<comment type="caution">
    <text evidence="2">The sequence shown here is derived from an EMBL/GenBank/DDBJ whole genome shotgun (WGS) entry which is preliminary data.</text>
</comment>
<dbReference type="EMBL" id="LGRV01000003">
    <property type="protein sequence ID" value="KOS69197.1"/>
    <property type="molecule type" value="Genomic_DNA"/>
</dbReference>
<feature type="compositionally biased region" description="Basic residues" evidence="1">
    <location>
        <begin position="173"/>
        <end position="184"/>
    </location>
</feature>
<protein>
    <submittedName>
        <fullName evidence="2">Uncharacterized protein</fullName>
    </submittedName>
</protein>
<evidence type="ECO:0000313" key="3">
    <source>
        <dbReference type="Proteomes" id="UP000050668"/>
    </source>
</evidence>
<dbReference type="RefSeq" id="WP_053584059.1">
    <property type="nucleotide sequence ID" value="NZ_LGRV01000003.1"/>
</dbReference>
<feature type="compositionally biased region" description="Polar residues" evidence="1">
    <location>
        <begin position="185"/>
        <end position="207"/>
    </location>
</feature>
<proteinExistence type="predicted"/>
<sequence length="207" mass="23658">MKIHPSMNTFLPKKTSQTTATKTTEVIIEEENKVKDPAVILKESVQQQLTEMQEAKMKTGEGDSKAERILTKFNGGKKLTPEELGYLIKNAPASVDRILRITAEREQTEMMMRMSRTKADTMQVPLLAINIIKKSSTNPEEAKVRASHLQDSVKEYQKTEEYKEKPATEFDHTKKRRTSSKKTPHQSSQLLWATAQHAYQNGKQRKI</sequence>
<gene>
    <name evidence="2" type="ORF">AEA09_11990</name>
</gene>
<accession>A0ABR5K2M8</accession>
<feature type="region of interest" description="Disordered" evidence="1">
    <location>
        <begin position="138"/>
        <end position="207"/>
    </location>
</feature>
<feature type="compositionally biased region" description="Basic and acidic residues" evidence="1">
    <location>
        <begin position="151"/>
        <end position="172"/>
    </location>
</feature>
<organism evidence="2 3">
    <name type="scientific">Lysinibacillus contaminans</name>
    <dbReference type="NCBI Taxonomy" id="1293441"/>
    <lineage>
        <taxon>Bacteria</taxon>
        <taxon>Bacillati</taxon>
        <taxon>Bacillota</taxon>
        <taxon>Bacilli</taxon>
        <taxon>Bacillales</taxon>
        <taxon>Bacillaceae</taxon>
        <taxon>Lysinibacillus</taxon>
    </lineage>
</organism>
<dbReference type="Proteomes" id="UP000050668">
    <property type="component" value="Unassembled WGS sequence"/>
</dbReference>
<name>A0ABR5K2M8_9BACI</name>
<reference evidence="3" key="1">
    <citation type="submission" date="2015-07" db="EMBL/GenBank/DDBJ databases">
        <title>Fjat-14205 dsm 2895.</title>
        <authorList>
            <person name="Liu B."/>
            <person name="Wang J."/>
            <person name="Zhu Y."/>
            <person name="Liu G."/>
            <person name="Chen Q."/>
            <person name="Chen Z."/>
            <person name="Lan J."/>
            <person name="Che J."/>
            <person name="Ge C."/>
            <person name="Shi H."/>
            <person name="Pan Z."/>
            <person name="Liu X."/>
        </authorList>
    </citation>
    <scope>NUCLEOTIDE SEQUENCE [LARGE SCALE GENOMIC DNA]</scope>
    <source>
        <strain evidence="3">DSM 25560</strain>
    </source>
</reference>
<evidence type="ECO:0000313" key="2">
    <source>
        <dbReference type="EMBL" id="KOS69197.1"/>
    </source>
</evidence>
<evidence type="ECO:0000256" key="1">
    <source>
        <dbReference type="SAM" id="MobiDB-lite"/>
    </source>
</evidence>